<dbReference type="EMBL" id="ML977577">
    <property type="protein sequence ID" value="KAF2002395.1"/>
    <property type="molecule type" value="Genomic_DNA"/>
</dbReference>
<dbReference type="Gene3D" id="1.20.120.550">
    <property type="entry name" value="Membrane associated eicosanoid/glutathione metabolism-like domain"/>
    <property type="match status" value="1"/>
</dbReference>
<accession>A0A6A5WTI5</accession>
<evidence type="ECO:0000256" key="4">
    <source>
        <dbReference type="ARBA" id="ARBA00023136"/>
    </source>
</evidence>
<dbReference type="GO" id="GO:0004602">
    <property type="term" value="F:glutathione peroxidase activity"/>
    <property type="evidence" value="ECO:0007669"/>
    <property type="project" value="TreeGrafter"/>
</dbReference>
<dbReference type="InterPro" id="IPR050997">
    <property type="entry name" value="MAPEG"/>
</dbReference>
<keyword evidence="2 5" id="KW-0812">Transmembrane</keyword>
<sequence length="155" mass="16809">MDSIQLPAEYGFVLAAAVSTCFIATFHGTRVGGLRKAAKVPYPYEYASYEQVSTASPAAAKAMDTFNRCQRSHQNFNENHPSFLVALLVAGLKWPRASAVMGLVWGVNRVIYSYGYTDGQAGGKGRYKGAGWMVMQYGLVIMGAWSAVELALKAL</sequence>
<dbReference type="GO" id="GO:0004364">
    <property type="term" value="F:glutathione transferase activity"/>
    <property type="evidence" value="ECO:0007669"/>
    <property type="project" value="TreeGrafter"/>
</dbReference>
<name>A0A6A5WTI5_9PLEO</name>
<evidence type="ECO:0000256" key="2">
    <source>
        <dbReference type="ARBA" id="ARBA00022692"/>
    </source>
</evidence>
<dbReference type="AlphaFoldDB" id="A0A6A5WTI5"/>
<organism evidence="6 7">
    <name type="scientific">Amniculicola lignicola CBS 123094</name>
    <dbReference type="NCBI Taxonomy" id="1392246"/>
    <lineage>
        <taxon>Eukaryota</taxon>
        <taxon>Fungi</taxon>
        <taxon>Dikarya</taxon>
        <taxon>Ascomycota</taxon>
        <taxon>Pezizomycotina</taxon>
        <taxon>Dothideomycetes</taxon>
        <taxon>Pleosporomycetidae</taxon>
        <taxon>Pleosporales</taxon>
        <taxon>Amniculicolaceae</taxon>
        <taxon>Amniculicola</taxon>
    </lineage>
</organism>
<dbReference type="SUPFAM" id="SSF161084">
    <property type="entry name" value="MAPEG domain-like"/>
    <property type="match status" value="1"/>
</dbReference>
<protein>
    <submittedName>
        <fullName evidence="6">Membrane-associated proteins in eicosanoid and glutathione metabolism</fullName>
    </submittedName>
</protein>
<evidence type="ECO:0000256" key="3">
    <source>
        <dbReference type="ARBA" id="ARBA00022989"/>
    </source>
</evidence>
<dbReference type="GO" id="GO:0005635">
    <property type="term" value="C:nuclear envelope"/>
    <property type="evidence" value="ECO:0007669"/>
    <property type="project" value="TreeGrafter"/>
</dbReference>
<dbReference type="GO" id="GO:0016020">
    <property type="term" value="C:membrane"/>
    <property type="evidence" value="ECO:0007669"/>
    <property type="project" value="UniProtKB-SubCell"/>
</dbReference>
<evidence type="ECO:0000256" key="1">
    <source>
        <dbReference type="ARBA" id="ARBA00004141"/>
    </source>
</evidence>
<dbReference type="PANTHER" id="PTHR10250:SF26">
    <property type="entry name" value="GLUTATHIONE S-TRANSFERASE 3, MITOCHONDRIAL"/>
    <property type="match status" value="1"/>
</dbReference>
<dbReference type="Proteomes" id="UP000799779">
    <property type="component" value="Unassembled WGS sequence"/>
</dbReference>
<feature type="transmembrane region" description="Helical" evidence="5">
    <location>
        <begin position="134"/>
        <end position="152"/>
    </location>
</feature>
<proteinExistence type="predicted"/>
<comment type="subcellular location">
    <subcellularLocation>
        <location evidence="1">Membrane</location>
        <topology evidence="1">Multi-pass membrane protein</topology>
    </subcellularLocation>
</comment>
<dbReference type="InterPro" id="IPR023352">
    <property type="entry name" value="MAPEG-like_dom_sf"/>
</dbReference>
<dbReference type="InterPro" id="IPR001129">
    <property type="entry name" value="Membr-assoc_MAPEG"/>
</dbReference>
<dbReference type="GO" id="GO:0005783">
    <property type="term" value="C:endoplasmic reticulum"/>
    <property type="evidence" value="ECO:0007669"/>
    <property type="project" value="TreeGrafter"/>
</dbReference>
<keyword evidence="7" id="KW-1185">Reference proteome</keyword>
<evidence type="ECO:0000313" key="7">
    <source>
        <dbReference type="Proteomes" id="UP000799779"/>
    </source>
</evidence>
<evidence type="ECO:0000256" key="5">
    <source>
        <dbReference type="SAM" id="Phobius"/>
    </source>
</evidence>
<feature type="transmembrane region" description="Helical" evidence="5">
    <location>
        <begin position="12"/>
        <end position="29"/>
    </location>
</feature>
<gene>
    <name evidence="6" type="ORF">P154DRAFT_138396</name>
</gene>
<keyword evidence="4 5" id="KW-0472">Membrane</keyword>
<evidence type="ECO:0000313" key="6">
    <source>
        <dbReference type="EMBL" id="KAF2002395.1"/>
    </source>
</evidence>
<keyword evidence="3 5" id="KW-1133">Transmembrane helix</keyword>
<dbReference type="PANTHER" id="PTHR10250">
    <property type="entry name" value="MICROSOMAL GLUTATHIONE S-TRANSFERASE"/>
    <property type="match status" value="1"/>
</dbReference>
<reference evidence="6" key="1">
    <citation type="journal article" date="2020" name="Stud. Mycol.">
        <title>101 Dothideomycetes genomes: a test case for predicting lifestyles and emergence of pathogens.</title>
        <authorList>
            <person name="Haridas S."/>
            <person name="Albert R."/>
            <person name="Binder M."/>
            <person name="Bloem J."/>
            <person name="Labutti K."/>
            <person name="Salamov A."/>
            <person name="Andreopoulos B."/>
            <person name="Baker S."/>
            <person name="Barry K."/>
            <person name="Bills G."/>
            <person name="Bluhm B."/>
            <person name="Cannon C."/>
            <person name="Castanera R."/>
            <person name="Culley D."/>
            <person name="Daum C."/>
            <person name="Ezra D."/>
            <person name="Gonzalez J."/>
            <person name="Henrissat B."/>
            <person name="Kuo A."/>
            <person name="Liang C."/>
            <person name="Lipzen A."/>
            <person name="Lutzoni F."/>
            <person name="Magnuson J."/>
            <person name="Mondo S."/>
            <person name="Nolan M."/>
            <person name="Ohm R."/>
            <person name="Pangilinan J."/>
            <person name="Park H.-J."/>
            <person name="Ramirez L."/>
            <person name="Alfaro M."/>
            <person name="Sun H."/>
            <person name="Tritt A."/>
            <person name="Yoshinaga Y."/>
            <person name="Zwiers L.-H."/>
            <person name="Turgeon B."/>
            <person name="Goodwin S."/>
            <person name="Spatafora J."/>
            <person name="Crous P."/>
            <person name="Grigoriev I."/>
        </authorList>
    </citation>
    <scope>NUCLEOTIDE SEQUENCE</scope>
    <source>
        <strain evidence="6">CBS 123094</strain>
    </source>
</reference>
<dbReference type="Pfam" id="PF01124">
    <property type="entry name" value="MAPEG"/>
    <property type="match status" value="1"/>
</dbReference>
<dbReference type="OrthoDB" id="410651at2759"/>